<evidence type="ECO:0000259" key="6">
    <source>
        <dbReference type="Pfam" id="PF00441"/>
    </source>
</evidence>
<dbReference type="PANTHER" id="PTHR43884">
    <property type="entry name" value="ACYL-COA DEHYDROGENASE"/>
    <property type="match status" value="1"/>
</dbReference>
<dbReference type="InterPro" id="IPR036250">
    <property type="entry name" value="AcylCo_DH-like_C"/>
</dbReference>
<evidence type="ECO:0000313" key="8">
    <source>
        <dbReference type="EMBL" id="ARU03490.1"/>
    </source>
</evidence>
<gene>
    <name evidence="8" type="ORF">CCO03_01250</name>
</gene>
<feature type="domain" description="Acyl-CoA dehydrogenase/oxidase N-terminal" evidence="7">
    <location>
        <begin position="5"/>
        <end position="80"/>
    </location>
</feature>
<dbReference type="InterPro" id="IPR009075">
    <property type="entry name" value="AcylCo_DH/oxidase_C"/>
</dbReference>
<organism evidence="8 9">
    <name type="scientific">Comamonas serinivorans</name>
    <dbReference type="NCBI Taxonomy" id="1082851"/>
    <lineage>
        <taxon>Bacteria</taxon>
        <taxon>Pseudomonadati</taxon>
        <taxon>Pseudomonadota</taxon>
        <taxon>Betaproteobacteria</taxon>
        <taxon>Burkholderiales</taxon>
        <taxon>Comamonadaceae</taxon>
        <taxon>Comamonas</taxon>
    </lineage>
</organism>
<keyword evidence="3" id="KW-0285">Flavoprotein</keyword>
<evidence type="ECO:0000256" key="3">
    <source>
        <dbReference type="ARBA" id="ARBA00022630"/>
    </source>
</evidence>
<keyword evidence="5" id="KW-0560">Oxidoreductase</keyword>
<keyword evidence="4" id="KW-0274">FAD</keyword>
<dbReference type="SUPFAM" id="SSF56645">
    <property type="entry name" value="Acyl-CoA dehydrogenase NM domain-like"/>
    <property type="match status" value="1"/>
</dbReference>
<dbReference type="EMBL" id="CP021455">
    <property type="protein sequence ID" value="ARU03490.1"/>
    <property type="molecule type" value="Genomic_DNA"/>
</dbReference>
<dbReference type="InterPro" id="IPR013786">
    <property type="entry name" value="AcylCoA_DH/ox_N"/>
</dbReference>
<evidence type="ECO:0000313" key="9">
    <source>
        <dbReference type="Proteomes" id="UP000196138"/>
    </source>
</evidence>
<protein>
    <submittedName>
        <fullName evidence="8">Uncharacterized protein</fullName>
    </submittedName>
</protein>
<evidence type="ECO:0000256" key="5">
    <source>
        <dbReference type="ARBA" id="ARBA00023002"/>
    </source>
</evidence>
<comment type="similarity">
    <text evidence="2">Belongs to the acyl-CoA dehydrogenase family.</text>
</comment>
<comment type="cofactor">
    <cofactor evidence="1">
        <name>FAD</name>
        <dbReference type="ChEBI" id="CHEBI:57692"/>
    </cofactor>
</comment>
<feature type="domain" description="Acyl-CoA dehydrogenase/oxidase C-terminal" evidence="6">
    <location>
        <begin position="201"/>
        <end position="314"/>
    </location>
</feature>
<dbReference type="KEGG" id="cser:CCO03_01250"/>
<dbReference type="AlphaFoldDB" id="A0A1Y0EJ50"/>
<sequence length="363" mass="39063">MNEYLIEDSVTRLFTQEVHRGLIERAEAGEFPATLWRLVDDNGFTRLLAREDDGGIAADWETAFPLLTALGRHQVPLPVADTCIASLCLSAAAQAVPDGPLTVVSEQAVQALSVQPAGEQLLLTGTLKRVPWARWCSHAVLGLGDGRLALLDLTGAGVAQTPGLDLSRMPADDLVLTQARATPFASPWPELIWPIWTLGAAARASMMVGALEFALDQAVQYAKDRVQFGRPIGSYQAIQQQLAELSGEFASARVAALVACRDLPSLQQPSAPSATFSTAVAKVRAGEAANRGTAIAHQVHGAIGFTYEHALNFATRRLWAWRSDFGAASWWAERLGQAFIQGRAEGFWPALTQRVAPQPLLVP</sequence>
<dbReference type="RefSeq" id="WP_087276171.1">
    <property type="nucleotide sequence ID" value="NZ_CP021455.1"/>
</dbReference>
<evidence type="ECO:0000256" key="1">
    <source>
        <dbReference type="ARBA" id="ARBA00001974"/>
    </source>
</evidence>
<keyword evidence="9" id="KW-1185">Reference proteome</keyword>
<dbReference type="SUPFAM" id="SSF47203">
    <property type="entry name" value="Acyl-CoA dehydrogenase C-terminal domain-like"/>
    <property type="match status" value="1"/>
</dbReference>
<name>A0A1Y0EJ50_9BURK</name>
<reference evidence="8 9" key="1">
    <citation type="submission" date="2017-05" db="EMBL/GenBank/DDBJ databases">
        <authorList>
            <person name="Song R."/>
            <person name="Chenine A.L."/>
            <person name="Ruprecht R.M."/>
        </authorList>
    </citation>
    <scope>NUCLEOTIDE SEQUENCE [LARGE SCALE GENOMIC DNA]</scope>
    <source>
        <strain evidence="8 9">DSM 26136</strain>
    </source>
</reference>
<dbReference type="OrthoDB" id="2450120at2"/>
<proteinExistence type="inferred from homology"/>
<evidence type="ECO:0000259" key="7">
    <source>
        <dbReference type="Pfam" id="PF02771"/>
    </source>
</evidence>
<dbReference type="Gene3D" id="1.10.540.10">
    <property type="entry name" value="Acyl-CoA dehydrogenase/oxidase, N-terminal domain"/>
    <property type="match status" value="1"/>
</dbReference>
<dbReference type="Gene3D" id="1.20.140.10">
    <property type="entry name" value="Butyryl-CoA Dehydrogenase, subunit A, domain 3"/>
    <property type="match status" value="1"/>
</dbReference>
<dbReference type="PANTHER" id="PTHR43884:SF20">
    <property type="entry name" value="ACYL-COA DEHYDROGENASE FADE28"/>
    <property type="match status" value="1"/>
</dbReference>
<dbReference type="GO" id="GO:0050660">
    <property type="term" value="F:flavin adenine dinucleotide binding"/>
    <property type="evidence" value="ECO:0007669"/>
    <property type="project" value="InterPro"/>
</dbReference>
<dbReference type="Pfam" id="PF00441">
    <property type="entry name" value="Acyl-CoA_dh_1"/>
    <property type="match status" value="1"/>
</dbReference>
<dbReference type="GO" id="GO:0003995">
    <property type="term" value="F:acyl-CoA dehydrogenase activity"/>
    <property type="evidence" value="ECO:0007669"/>
    <property type="project" value="TreeGrafter"/>
</dbReference>
<accession>A0A1Y0EJ50</accession>
<dbReference type="InterPro" id="IPR037069">
    <property type="entry name" value="AcylCoA_DH/ox_N_sf"/>
</dbReference>
<evidence type="ECO:0000256" key="4">
    <source>
        <dbReference type="ARBA" id="ARBA00022827"/>
    </source>
</evidence>
<dbReference type="InterPro" id="IPR009100">
    <property type="entry name" value="AcylCoA_DH/oxidase_NM_dom_sf"/>
</dbReference>
<dbReference type="Pfam" id="PF02771">
    <property type="entry name" value="Acyl-CoA_dh_N"/>
    <property type="match status" value="1"/>
</dbReference>
<evidence type="ECO:0000256" key="2">
    <source>
        <dbReference type="ARBA" id="ARBA00009347"/>
    </source>
</evidence>
<dbReference type="Proteomes" id="UP000196138">
    <property type="component" value="Chromosome"/>
</dbReference>